<dbReference type="EMBL" id="RWGY01000011">
    <property type="protein sequence ID" value="TVU32129.1"/>
    <property type="molecule type" value="Genomic_DNA"/>
</dbReference>
<dbReference type="GO" id="GO:0016747">
    <property type="term" value="F:acyltransferase activity, transferring groups other than amino-acyl groups"/>
    <property type="evidence" value="ECO:0007669"/>
    <property type="project" value="UniProtKB-ARBA"/>
</dbReference>
<dbReference type="Gramene" id="TVU32129">
    <property type="protein sequence ID" value="TVU32129"/>
    <property type="gene ID" value="EJB05_23848"/>
</dbReference>
<proteinExistence type="inferred from homology"/>
<dbReference type="PANTHER" id="PTHR31147">
    <property type="entry name" value="ACYL TRANSFERASE 4"/>
    <property type="match status" value="1"/>
</dbReference>
<sequence length="242" mass="25791">MSNTQYVPVESMVFELTLFFFGRLEVAAIRAHLPPPLRSGATAFDAIAGCLWKCRTAALARAADEARAVMRMICIVSARRNSKPAPGAATIPEGYYGNTFALPAALATAGELAANPVGFAVQQAKRGVDLEYVRSVSDLMALRGRPHFTVARAFLLSDVTKAGFGDVDFGWGKPAYGGPAKGSVGPVPGMASFLIATNKRVPMARTASWCPCASPDLPWTGSRRRWTRCCARQPAGPRSELG</sequence>
<comment type="caution">
    <text evidence="3">The sequence shown here is derived from an EMBL/GenBank/DDBJ whole genome shotgun (WGS) entry which is preliminary data.</text>
</comment>
<organism evidence="3 4">
    <name type="scientific">Eragrostis curvula</name>
    <name type="common">weeping love grass</name>
    <dbReference type="NCBI Taxonomy" id="38414"/>
    <lineage>
        <taxon>Eukaryota</taxon>
        <taxon>Viridiplantae</taxon>
        <taxon>Streptophyta</taxon>
        <taxon>Embryophyta</taxon>
        <taxon>Tracheophyta</taxon>
        <taxon>Spermatophyta</taxon>
        <taxon>Magnoliopsida</taxon>
        <taxon>Liliopsida</taxon>
        <taxon>Poales</taxon>
        <taxon>Poaceae</taxon>
        <taxon>PACMAD clade</taxon>
        <taxon>Chloridoideae</taxon>
        <taxon>Eragrostideae</taxon>
        <taxon>Eragrostidinae</taxon>
        <taxon>Eragrostis</taxon>
    </lineage>
</organism>
<protein>
    <recommendedName>
        <fullName evidence="5">Benzyl alcohol O-benzoyltransferase</fullName>
    </recommendedName>
</protein>
<keyword evidence="4" id="KW-1185">Reference proteome</keyword>
<dbReference type="PANTHER" id="PTHR31147:SF66">
    <property type="entry name" value="OS05G0315700 PROTEIN"/>
    <property type="match status" value="1"/>
</dbReference>
<dbReference type="InterPro" id="IPR050898">
    <property type="entry name" value="Plant_acyltransferase"/>
</dbReference>
<dbReference type="OrthoDB" id="725044at2759"/>
<gene>
    <name evidence="3" type="ORF">EJB05_23848</name>
</gene>
<reference evidence="3 4" key="1">
    <citation type="journal article" date="2019" name="Sci. Rep.">
        <title>A high-quality genome of Eragrostis curvula grass provides insights into Poaceae evolution and supports new strategies to enhance forage quality.</title>
        <authorList>
            <person name="Carballo J."/>
            <person name="Santos B.A.C.M."/>
            <person name="Zappacosta D."/>
            <person name="Garbus I."/>
            <person name="Selva J.P."/>
            <person name="Gallo C.A."/>
            <person name="Diaz A."/>
            <person name="Albertini E."/>
            <person name="Caccamo M."/>
            <person name="Echenique V."/>
        </authorList>
    </citation>
    <scope>NUCLEOTIDE SEQUENCE [LARGE SCALE GENOMIC DNA]</scope>
    <source>
        <strain evidence="4">cv. Victoria</strain>
        <tissue evidence="3">Leaf</tissue>
    </source>
</reference>
<name>A0A5J9V7Q0_9POAL</name>
<keyword evidence="2" id="KW-0808">Transferase</keyword>
<evidence type="ECO:0008006" key="5">
    <source>
        <dbReference type="Google" id="ProtNLM"/>
    </source>
</evidence>
<evidence type="ECO:0000256" key="2">
    <source>
        <dbReference type="ARBA" id="ARBA00022679"/>
    </source>
</evidence>
<accession>A0A5J9V7Q0</accession>
<dbReference type="InterPro" id="IPR023213">
    <property type="entry name" value="CAT-like_dom_sf"/>
</dbReference>
<evidence type="ECO:0000313" key="4">
    <source>
        <dbReference type="Proteomes" id="UP000324897"/>
    </source>
</evidence>
<comment type="similarity">
    <text evidence="1">Belongs to the plant acyltransferase family.</text>
</comment>
<dbReference type="Pfam" id="PF02458">
    <property type="entry name" value="Transferase"/>
    <property type="match status" value="1"/>
</dbReference>
<evidence type="ECO:0000256" key="1">
    <source>
        <dbReference type="ARBA" id="ARBA00009861"/>
    </source>
</evidence>
<feature type="non-terminal residue" evidence="3">
    <location>
        <position position="1"/>
    </location>
</feature>
<dbReference type="AlphaFoldDB" id="A0A5J9V7Q0"/>
<dbReference type="Gene3D" id="3.30.559.10">
    <property type="entry name" value="Chloramphenicol acetyltransferase-like domain"/>
    <property type="match status" value="1"/>
</dbReference>
<dbReference type="Proteomes" id="UP000324897">
    <property type="component" value="Chromosome 1"/>
</dbReference>
<evidence type="ECO:0000313" key="3">
    <source>
        <dbReference type="EMBL" id="TVU32129.1"/>
    </source>
</evidence>